<dbReference type="SUPFAM" id="SSF103473">
    <property type="entry name" value="MFS general substrate transporter"/>
    <property type="match status" value="1"/>
</dbReference>
<accession>A0A8W8HR49</accession>
<dbReference type="PROSITE" id="PS50850">
    <property type="entry name" value="MFS"/>
    <property type="match status" value="1"/>
</dbReference>
<dbReference type="GO" id="GO:0010008">
    <property type="term" value="C:endosome membrane"/>
    <property type="evidence" value="ECO:0007669"/>
    <property type="project" value="UniProtKB-SubCell"/>
</dbReference>
<evidence type="ECO:0000256" key="20">
    <source>
        <dbReference type="ARBA" id="ARBA00047769"/>
    </source>
</evidence>
<evidence type="ECO:0000256" key="6">
    <source>
        <dbReference type="ARBA" id="ARBA00022475"/>
    </source>
</evidence>
<keyword evidence="5" id="KW-0813">Transport</keyword>
<feature type="transmembrane region" description="Helical" evidence="22">
    <location>
        <begin position="396"/>
        <end position="423"/>
    </location>
</feature>
<feature type="transmembrane region" description="Helical" evidence="22">
    <location>
        <begin position="429"/>
        <end position="450"/>
    </location>
</feature>
<sequence>MESESMLRYRLKIGHICGMMFTFSFAYSVGSYSYGEYGHEAFWSIFRPKNHFKNHTLKSLCDTNTSSEEYRNEQIVQSMVSRWSTYMSLAQGLPLIISSGLFCSLSDSMGRKPFVLVSLIGIFLKTFFMTVAVNLNWNIYSFLAFVFIDGCCGTWVIQLAMSMAMVSDLTTAEGKSRSFLITVVGFFISLGYASGSFASGFIVERLGYGWSLGISSIVIMVPMFLLCFMEETLSENKKVNLNCDLKSHFKNLVQFYVEDDPINPESSKWKYILCLSVFVCILLPRLGAFSVELYYVMDSPFCFNPLKIGIFQTINRLVSEFLILFGIKIMQYKLDDAAIAFVGTFTSAISFVVIGSASSIGILFAGTAVGVLGMCAIPMIRAILSKMTPAHKQGTMYAGIAIVETICGCVGSVTGSSIYAATVDVYRGIVFYVFSVFLLLASGLLILLMVSRRRQRTGYQQLQGTCSVVT</sequence>
<evidence type="ECO:0000256" key="18">
    <source>
        <dbReference type="ARBA" id="ARBA00040650"/>
    </source>
</evidence>
<feature type="transmembrane region" description="Helical" evidence="22">
    <location>
        <begin position="308"/>
        <end position="325"/>
    </location>
</feature>
<feature type="domain" description="Major facilitator superfamily (MFS) profile" evidence="23">
    <location>
        <begin position="19"/>
        <end position="453"/>
    </location>
</feature>
<evidence type="ECO:0000256" key="19">
    <source>
        <dbReference type="ARBA" id="ARBA00042514"/>
    </source>
</evidence>
<keyword evidence="7" id="KW-0963">Cytoplasm</keyword>
<dbReference type="AlphaFoldDB" id="A0A8W8HR49"/>
<comment type="catalytic activity">
    <reaction evidence="17">
        <text>folate(in) + H(+)(in) = folate(out) + H(+)(out)</text>
        <dbReference type="Rhea" id="RHEA:70159"/>
        <dbReference type="ChEBI" id="CHEBI:15378"/>
        <dbReference type="ChEBI" id="CHEBI:62501"/>
    </reaction>
</comment>
<comment type="subcellular location">
    <subcellularLocation>
        <location evidence="2">Apical cell membrane</location>
        <topology evidence="2">Multi-pass membrane protein</topology>
    </subcellularLocation>
    <subcellularLocation>
        <location evidence="4">Basolateral cell membrane</location>
        <topology evidence="4">Multi-pass membrane protein</topology>
    </subcellularLocation>
    <subcellularLocation>
        <location evidence="3">Cytoplasm</location>
    </subcellularLocation>
    <subcellularLocation>
        <location evidence="1">Endosome membrane</location>
        <topology evidence="1">Multi-pass membrane protein</topology>
    </subcellularLocation>
</comment>
<evidence type="ECO:0000256" key="13">
    <source>
        <dbReference type="ARBA" id="ARBA00023136"/>
    </source>
</evidence>
<evidence type="ECO:0000256" key="16">
    <source>
        <dbReference type="ARBA" id="ARBA00036193"/>
    </source>
</evidence>
<proteinExistence type="predicted"/>
<evidence type="ECO:0000313" key="24">
    <source>
        <dbReference type="EnsemblMetazoa" id="G10625.1:cds"/>
    </source>
</evidence>
<dbReference type="Gene3D" id="1.20.1250.20">
    <property type="entry name" value="MFS general substrate transporter like domains"/>
    <property type="match status" value="1"/>
</dbReference>
<evidence type="ECO:0000256" key="11">
    <source>
        <dbReference type="ARBA" id="ARBA00022954"/>
    </source>
</evidence>
<evidence type="ECO:0000256" key="4">
    <source>
        <dbReference type="ARBA" id="ARBA00004554"/>
    </source>
</evidence>
<keyword evidence="15" id="KW-0325">Glycoprotein</keyword>
<evidence type="ECO:0000256" key="3">
    <source>
        <dbReference type="ARBA" id="ARBA00004496"/>
    </source>
</evidence>
<keyword evidence="9" id="KW-0967">Endosome</keyword>
<keyword evidence="8 22" id="KW-0812">Transmembrane</keyword>
<name>A0A8W8HR49_MAGGI</name>
<evidence type="ECO:0000256" key="1">
    <source>
        <dbReference type="ARBA" id="ARBA00004337"/>
    </source>
</evidence>
<evidence type="ECO:0000256" key="14">
    <source>
        <dbReference type="ARBA" id="ARBA00023157"/>
    </source>
</evidence>
<comment type="catalytic activity">
    <reaction evidence="21">
        <text>methotrexate(in) + H(+)(in) = methotrexate(out) + H(+)(out)</text>
        <dbReference type="Rhea" id="RHEA:70163"/>
        <dbReference type="ChEBI" id="CHEBI:15378"/>
        <dbReference type="ChEBI" id="CHEBI:50681"/>
    </reaction>
</comment>
<dbReference type="EnsemblMetazoa" id="G10625.1">
    <property type="protein sequence ID" value="G10625.1:cds"/>
    <property type="gene ID" value="G10625"/>
</dbReference>
<feature type="transmembrane region" description="Helical" evidence="22">
    <location>
        <begin position="271"/>
        <end position="296"/>
    </location>
</feature>
<dbReference type="GO" id="GO:0015293">
    <property type="term" value="F:symporter activity"/>
    <property type="evidence" value="ECO:0007669"/>
    <property type="project" value="UniProtKB-KW"/>
</dbReference>
<dbReference type="GO" id="GO:0005542">
    <property type="term" value="F:folic acid binding"/>
    <property type="evidence" value="ECO:0007669"/>
    <property type="project" value="UniProtKB-KW"/>
</dbReference>
<feature type="transmembrane region" description="Helical" evidence="22">
    <location>
        <begin position="337"/>
        <end position="354"/>
    </location>
</feature>
<feature type="transmembrane region" description="Helical" evidence="22">
    <location>
        <begin position="178"/>
        <end position="202"/>
    </location>
</feature>
<dbReference type="GO" id="GO:0016323">
    <property type="term" value="C:basolateral plasma membrane"/>
    <property type="evidence" value="ECO:0007669"/>
    <property type="project" value="UniProtKB-SubCell"/>
</dbReference>
<dbReference type="InterPro" id="IPR011701">
    <property type="entry name" value="MFS"/>
</dbReference>
<dbReference type="InterPro" id="IPR036259">
    <property type="entry name" value="MFS_trans_sf"/>
</dbReference>
<reference evidence="24" key="1">
    <citation type="submission" date="2022-08" db="UniProtKB">
        <authorList>
            <consortium name="EnsemblMetazoa"/>
        </authorList>
    </citation>
    <scope>IDENTIFICATION</scope>
    <source>
        <strain evidence="24">05x7-T-G4-1.051#20</strain>
    </source>
</reference>
<keyword evidence="6" id="KW-1003">Cell membrane</keyword>
<dbReference type="PANTHER" id="PTHR23507:SF2">
    <property type="entry name" value="PROTON-COUPLED FOLATE TRANSPORTER"/>
    <property type="match status" value="1"/>
</dbReference>
<dbReference type="Pfam" id="PF07690">
    <property type="entry name" value="MFS_1"/>
    <property type="match status" value="1"/>
</dbReference>
<dbReference type="InterPro" id="IPR020846">
    <property type="entry name" value="MFS_dom"/>
</dbReference>
<keyword evidence="12 22" id="KW-1133">Transmembrane helix</keyword>
<keyword evidence="10" id="KW-0769">Symport</keyword>
<keyword evidence="13 22" id="KW-0472">Membrane</keyword>
<evidence type="ECO:0000256" key="9">
    <source>
        <dbReference type="ARBA" id="ARBA00022753"/>
    </source>
</evidence>
<feature type="transmembrane region" description="Helical" evidence="22">
    <location>
        <begin position="139"/>
        <end position="166"/>
    </location>
</feature>
<feature type="transmembrane region" description="Helical" evidence="22">
    <location>
        <begin position="360"/>
        <end position="384"/>
    </location>
</feature>
<evidence type="ECO:0000256" key="15">
    <source>
        <dbReference type="ARBA" id="ARBA00023180"/>
    </source>
</evidence>
<evidence type="ECO:0000256" key="10">
    <source>
        <dbReference type="ARBA" id="ARBA00022847"/>
    </source>
</evidence>
<evidence type="ECO:0000256" key="12">
    <source>
        <dbReference type="ARBA" id="ARBA00022989"/>
    </source>
</evidence>
<dbReference type="EnsemblMetazoa" id="G10625.2">
    <property type="protein sequence ID" value="G10625.2:cds"/>
    <property type="gene ID" value="G10625"/>
</dbReference>
<feature type="transmembrane region" description="Helical" evidence="22">
    <location>
        <begin position="83"/>
        <end position="102"/>
    </location>
</feature>
<evidence type="ECO:0000256" key="22">
    <source>
        <dbReference type="SAM" id="Phobius"/>
    </source>
</evidence>
<evidence type="ECO:0000256" key="21">
    <source>
        <dbReference type="ARBA" id="ARBA00047850"/>
    </source>
</evidence>
<evidence type="ECO:0000256" key="7">
    <source>
        <dbReference type="ARBA" id="ARBA00022490"/>
    </source>
</evidence>
<organism evidence="24 25">
    <name type="scientific">Magallana gigas</name>
    <name type="common">Pacific oyster</name>
    <name type="synonym">Crassostrea gigas</name>
    <dbReference type="NCBI Taxonomy" id="29159"/>
    <lineage>
        <taxon>Eukaryota</taxon>
        <taxon>Metazoa</taxon>
        <taxon>Spiralia</taxon>
        <taxon>Lophotrochozoa</taxon>
        <taxon>Mollusca</taxon>
        <taxon>Bivalvia</taxon>
        <taxon>Autobranchia</taxon>
        <taxon>Pteriomorphia</taxon>
        <taxon>Ostreida</taxon>
        <taxon>Ostreoidea</taxon>
        <taxon>Ostreidae</taxon>
        <taxon>Magallana</taxon>
    </lineage>
</organism>
<keyword evidence="25" id="KW-1185">Reference proteome</keyword>
<keyword evidence="14" id="KW-1015">Disulfide bond</keyword>
<feature type="transmembrane region" description="Helical" evidence="22">
    <location>
        <begin position="12"/>
        <end position="34"/>
    </location>
</feature>
<feature type="transmembrane region" description="Helical" evidence="22">
    <location>
        <begin position="208"/>
        <end position="228"/>
    </location>
</feature>
<comment type="catalytic activity">
    <reaction evidence="20">
        <text>pemetrexed(in) + H(+)(in) = pemetrexed(out) + H(+)(out)</text>
        <dbReference type="Rhea" id="RHEA:70171"/>
        <dbReference type="ChEBI" id="CHEBI:15378"/>
        <dbReference type="ChEBI" id="CHEBI:63724"/>
    </reaction>
</comment>
<dbReference type="PANTHER" id="PTHR23507">
    <property type="entry name" value="ZGC:174356"/>
    <property type="match status" value="1"/>
</dbReference>
<dbReference type="Proteomes" id="UP000005408">
    <property type="component" value="Unassembled WGS sequence"/>
</dbReference>
<comment type="catalytic activity">
    <reaction evidence="16">
        <text>(6S)-5-methyl-5,6,7,8-tetrahydrofolate(in) + H(+)(in) = (6S)-5-methyl-5,6,7,8-tetrahydrofolate(out) + H(+)(out)</text>
        <dbReference type="Rhea" id="RHEA:70167"/>
        <dbReference type="ChEBI" id="CHEBI:15378"/>
        <dbReference type="ChEBI" id="CHEBI:18608"/>
    </reaction>
</comment>
<evidence type="ECO:0000256" key="2">
    <source>
        <dbReference type="ARBA" id="ARBA00004424"/>
    </source>
</evidence>
<keyword evidence="11" id="KW-0290">Folate-binding</keyword>
<evidence type="ECO:0000256" key="8">
    <source>
        <dbReference type="ARBA" id="ARBA00022692"/>
    </source>
</evidence>
<protein>
    <recommendedName>
        <fullName evidence="18">Proton-coupled folate transporter</fullName>
    </recommendedName>
    <alternativeName>
        <fullName evidence="19">Solute carrier family 46 member 1</fullName>
    </alternativeName>
</protein>
<feature type="transmembrane region" description="Helical" evidence="22">
    <location>
        <begin position="114"/>
        <end position="133"/>
    </location>
</feature>
<evidence type="ECO:0000259" key="23">
    <source>
        <dbReference type="PROSITE" id="PS50850"/>
    </source>
</evidence>
<evidence type="ECO:0000313" key="25">
    <source>
        <dbReference type="Proteomes" id="UP000005408"/>
    </source>
</evidence>
<evidence type="ECO:0000256" key="17">
    <source>
        <dbReference type="ARBA" id="ARBA00036250"/>
    </source>
</evidence>
<dbReference type="GO" id="GO:0016324">
    <property type="term" value="C:apical plasma membrane"/>
    <property type="evidence" value="ECO:0007669"/>
    <property type="project" value="UniProtKB-SubCell"/>
</dbReference>
<evidence type="ECO:0000256" key="5">
    <source>
        <dbReference type="ARBA" id="ARBA00022448"/>
    </source>
</evidence>